<comment type="caution">
    <text evidence="4">The sequence shown here is derived from an EMBL/GenBank/DDBJ whole genome shotgun (WGS) entry which is preliminary data.</text>
</comment>
<dbReference type="PROSITE" id="PS50011">
    <property type="entry name" value="PROTEIN_KINASE_DOM"/>
    <property type="match status" value="1"/>
</dbReference>
<keyword evidence="2" id="KW-0472">Membrane</keyword>
<evidence type="ECO:0000259" key="3">
    <source>
        <dbReference type="PROSITE" id="PS50011"/>
    </source>
</evidence>
<accession>A0AAW1PS86</accession>
<keyword evidence="2" id="KW-0812">Transmembrane</keyword>
<feature type="region of interest" description="Disordered" evidence="1">
    <location>
        <begin position="95"/>
        <end position="127"/>
    </location>
</feature>
<dbReference type="Pfam" id="PF03109">
    <property type="entry name" value="ABC1"/>
    <property type="match status" value="1"/>
</dbReference>
<dbReference type="Proteomes" id="UP001465755">
    <property type="component" value="Unassembled WGS sequence"/>
</dbReference>
<dbReference type="EMBL" id="JALJOQ010000012">
    <property type="protein sequence ID" value="KAK9810979.1"/>
    <property type="molecule type" value="Genomic_DNA"/>
</dbReference>
<proteinExistence type="predicted"/>
<dbReference type="AlphaFoldDB" id="A0AAW1PS86"/>
<dbReference type="InterPro" id="IPR044095">
    <property type="entry name" value="ADCK2_dom"/>
</dbReference>
<dbReference type="SUPFAM" id="SSF56112">
    <property type="entry name" value="Protein kinase-like (PK-like)"/>
    <property type="match status" value="1"/>
</dbReference>
<dbReference type="InterPro" id="IPR004147">
    <property type="entry name" value="ABC1_dom"/>
</dbReference>
<dbReference type="InterPro" id="IPR011009">
    <property type="entry name" value="Kinase-like_dom_sf"/>
</dbReference>
<feature type="domain" description="Protein kinase" evidence="3">
    <location>
        <begin position="217"/>
        <end position="557"/>
    </location>
</feature>
<dbReference type="PANTHER" id="PTHR45890">
    <property type="entry name" value="AARF DOMAIN CONTAINING KINASE 2 (PREDICTED)"/>
    <property type="match status" value="1"/>
</dbReference>
<evidence type="ECO:0000256" key="1">
    <source>
        <dbReference type="SAM" id="MobiDB-lite"/>
    </source>
</evidence>
<gene>
    <name evidence="4" type="ORF">WJX73_003175</name>
</gene>
<organism evidence="4 5">
    <name type="scientific">Symbiochloris irregularis</name>
    <dbReference type="NCBI Taxonomy" id="706552"/>
    <lineage>
        <taxon>Eukaryota</taxon>
        <taxon>Viridiplantae</taxon>
        <taxon>Chlorophyta</taxon>
        <taxon>core chlorophytes</taxon>
        <taxon>Trebouxiophyceae</taxon>
        <taxon>Trebouxiales</taxon>
        <taxon>Trebouxiaceae</taxon>
        <taxon>Symbiochloris</taxon>
    </lineage>
</organism>
<dbReference type="PANTHER" id="PTHR45890:SF9">
    <property type="entry name" value="PROTEIN KINASE DOMAIN-CONTAINING PROTEIN"/>
    <property type="match status" value="1"/>
</dbReference>
<reference evidence="4 5" key="1">
    <citation type="journal article" date="2024" name="Nat. Commun.">
        <title>Phylogenomics reveals the evolutionary origins of lichenization in chlorophyte algae.</title>
        <authorList>
            <person name="Puginier C."/>
            <person name="Libourel C."/>
            <person name="Otte J."/>
            <person name="Skaloud P."/>
            <person name="Haon M."/>
            <person name="Grisel S."/>
            <person name="Petersen M."/>
            <person name="Berrin J.G."/>
            <person name="Delaux P.M."/>
            <person name="Dal Grande F."/>
            <person name="Keller J."/>
        </authorList>
    </citation>
    <scope>NUCLEOTIDE SEQUENCE [LARGE SCALE GENOMIC DNA]</scope>
    <source>
        <strain evidence="4 5">SAG 2036</strain>
    </source>
</reference>
<evidence type="ECO:0000313" key="4">
    <source>
        <dbReference type="EMBL" id="KAK9810979.1"/>
    </source>
</evidence>
<dbReference type="CDD" id="cd13971">
    <property type="entry name" value="ADCK2-like"/>
    <property type="match status" value="1"/>
</dbReference>
<dbReference type="Gene3D" id="1.10.510.10">
    <property type="entry name" value="Transferase(Phosphotransferase) domain 1"/>
    <property type="match status" value="1"/>
</dbReference>
<evidence type="ECO:0000313" key="5">
    <source>
        <dbReference type="Proteomes" id="UP001465755"/>
    </source>
</evidence>
<dbReference type="InterPro" id="IPR000719">
    <property type="entry name" value="Prot_kinase_dom"/>
</dbReference>
<evidence type="ECO:0000256" key="2">
    <source>
        <dbReference type="SAM" id="Phobius"/>
    </source>
</evidence>
<dbReference type="GO" id="GO:0004672">
    <property type="term" value="F:protein kinase activity"/>
    <property type="evidence" value="ECO:0007669"/>
    <property type="project" value="InterPro"/>
</dbReference>
<dbReference type="InterPro" id="IPR052402">
    <property type="entry name" value="ADCK_kinase"/>
</dbReference>
<sequence length="557" mass="60676">MKVQWKRHGGTGIDGHHAGGSVDVEGLDLYGRADHLQREPQLPTASEKLQMGLRALYLLLVFTPFILLGPLLLYVSSFSQSKSAAPKLAPNGALESTTAAQHAAVEAEDADDKAPEQYGEGAPAEDALPDRRAAGAVTLPQRMRVAAWTLLLAGIKASGAAFIKWGQWSATREDMFPKEFCEVLAELHDRAPEHSWRASKQEIEAVFGKTVEELFDTIDHKPLASGSIAQVHKAILQVNGQPRSVVVKVRHPMVAERLSQDFRILIRLASALQGIPALKGLSLKASLEQFSATMTAQTDLRVESAHLRRFFRNFVAVRESVTPPFPLPGFETASVLVETFEPGHSVARFIANPAPCNTQIVALGVDAYLKMLLHDNFVHTDLHPGNILVRERSSGNASVTDAGRVPHDKRPLQLVLLDFGLAEELNPTVRYHFISLLHMIGKGDGHRAAFHMLHMGRPQECPDPAAFTDAMGTLFGRIANIHAAKGIDLDQVMKAILQLAREHEVTIDSSYAALVVGVCVIVGFATSLDPRLNLMDAALPAFLLHNLTGSIIGRLYS</sequence>
<keyword evidence="5" id="KW-1185">Reference proteome</keyword>
<name>A0AAW1PS86_9CHLO</name>
<dbReference type="GO" id="GO:0005524">
    <property type="term" value="F:ATP binding"/>
    <property type="evidence" value="ECO:0007669"/>
    <property type="project" value="InterPro"/>
</dbReference>
<feature type="transmembrane region" description="Helical" evidence="2">
    <location>
        <begin position="55"/>
        <end position="75"/>
    </location>
</feature>
<protein>
    <recommendedName>
        <fullName evidence="3">Protein kinase domain-containing protein</fullName>
    </recommendedName>
</protein>
<keyword evidence="2" id="KW-1133">Transmembrane helix</keyword>